<evidence type="ECO:0000313" key="2">
    <source>
        <dbReference type="EMBL" id="KAK0472956.1"/>
    </source>
</evidence>
<dbReference type="InterPro" id="IPR058913">
    <property type="entry name" value="Integrase_dom_put"/>
</dbReference>
<protein>
    <recommendedName>
        <fullName evidence="1">Integrase core domain-containing protein</fullName>
    </recommendedName>
</protein>
<name>A0AA39NWC4_9AGAR</name>
<feature type="domain" description="Integrase core" evidence="1">
    <location>
        <begin position="3"/>
        <end position="105"/>
    </location>
</feature>
<dbReference type="PANTHER" id="PTHR46791">
    <property type="entry name" value="EXPRESSED PROTEIN"/>
    <property type="match status" value="1"/>
</dbReference>
<reference evidence="2" key="1">
    <citation type="submission" date="2023-06" db="EMBL/GenBank/DDBJ databases">
        <authorList>
            <consortium name="Lawrence Berkeley National Laboratory"/>
            <person name="Ahrendt S."/>
            <person name="Sahu N."/>
            <person name="Indic B."/>
            <person name="Wong-Bajracharya J."/>
            <person name="Merenyi Z."/>
            <person name="Ke H.-M."/>
            <person name="Monk M."/>
            <person name="Kocsube S."/>
            <person name="Drula E."/>
            <person name="Lipzen A."/>
            <person name="Balint B."/>
            <person name="Henrissat B."/>
            <person name="Andreopoulos B."/>
            <person name="Martin F.M."/>
            <person name="Harder C.B."/>
            <person name="Rigling D."/>
            <person name="Ford K.L."/>
            <person name="Foster G.D."/>
            <person name="Pangilinan J."/>
            <person name="Papanicolaou A."/>
            <person name="Barry K."/>
            <person name="LaButti K."/>
            <person name="Viragh M."/>
            <person name="Koriabine M."/>
            <person name="Yan M."/>
            <person name="Riley R."/>
            <person name="Champramary S."/>
            <person name="Plett K.L."/>
            <person name="Tsai I.J."/>
            <person name="Slot J."/>
            <person name="Sipos G."/>
            <person name="Plett J."/>
            <person name="Nagy L.G."/>
            <person name="Grigoriev I.V."/>
        </authorList>
    </citation>
    <scope>NUCLEOTIDE SEQUENCE</scope>
    <source>
        <strain evidence="2">ICMP 16352</strain>
    </source>
</reference>
<dbReference type="PANTHER" id="PTHR46791:SF5">
    <property type="entry name" value="CLR5 DOMAIN-CONTAINING PROTEIN-RELATED"/>
    <property type="match status" value="1"/>
</dbReference>
<accession>A0AA39NWC4</accession>
<dbReference type="Pfam" id="PF24764">
    <property type="entry name" value="rva_4"/>
    <property type="match status" value="1"/>
</dbReference>
<dbReference type="Proteomes" id="UP001175227">
    <property type="component" value="Unassembled WGS sequence"/>
</dbReference>
<comment type="caution">
    <text evidence="2">The sequence shown here is derived from an EMBL/GenBank/DDBJ whole genome shotgun (WGS) entry which is preliminary data.</text>
</comment>
<evidence type="ECO:0000313" key="3">
    <source>
        <dbReference type="Proteomes" id="UP001175227"/>
    </source>
</evidence>
<gene>
    <name evidence="2" type="ORF">IW261DRAFT_1343091</name>
</gene>
<organism evidence="2 3">
    <name type="scientific">Armillaria novae-zelandiae</name>
    <dbReference type="NCBI Taxonomy" id="153914"/>
    <lineage>
        <taxon>Eukaryota</taxon>
        <taxon>Fungi</taxon>
        <taxon>Dikarya</taxon>
        <taxon>Basidiomycota</taxon>
        <taxon>Agaricomycotina</taxon>
        <taxon>Agaricomycetes</taxon>
        <taxon>Agaricomycetidae</taxon>
        <taxon>Agaricales</taxon>
        <taxon>Marasmiineae</taxon>
        <taxon>Physalacriaceae</taxon>
        <taxon>Armillaria</taxon>
    </lineage>
</organism>
<dbReference type="AlphaFoldDB" id="A0AA39NWC4"/>
<evidence type="ECO:0000259" key="1">
    <source>
        <dbReference type="Pfam" id="PF24764"/>
    </source>
</evidence>
<dbReference type="EMBL" id="JAUEPR010000036">
    <property type="protein sequence ID" value="KAK0472956.1"/>
    <property type="molecule type" value="Genomic_DNA"/>
</dbReference>
<keyword evidence="3" id="KW-1185">Reference proteome</keyword>
<proteinExistence type="predicted"/>
<sequence>MLDNKGVGRGSYIFGRSVHNMRIERLWYEITRDFGMKWKNFFLDLEVHHGLDPKNLGHIWLIHYLWLAAINQDAQEWVEVWNNHKMNLPHSSPRTPREMFVTSMILDGPRGIDEYVEHPDSYGIDWEVLDSTSIREHLLLHNPGEWDSNNPFGRTPPQVSHVPCDAPNCPLTAESLEILGDMLSQRVDVTSRRMEVRRLMWQEAMSLCEYLLQNQN</sequence>